<gene>
    <name evidence="1" type="ORF">CUN67_14900</name>
</gene>
<name>A0A6B9G3Y8_PANCY</name>
<reference evidence="1 2" key="1">
    <citation type="submission" date="2017-11" db="EMBL/GenBank/DDBJ databases">
        <title>Genome sequence of Pantoea cypripedii NE1.</title>
        <authorList>
            <person name="Nascimento F.X."/>
        </authorList>
    </citation>
    <scope>NUCLEOTIDE SEQUENCE [LARGE SCALE GENOMIC DNA]</scope>
    <source>
        <strain evidence="1 2">NE1</strain>
    </source>
</reference>
<organism evidence="1 2">
    <name type="scientific">Pantoea cypripedii</name>
    <name type="common">Pectobacterium cypripedii</name>
    <name type="synonym">Erwinia cypripedii</name>
    <dbReference type="NCBI Taxonomy" id="55209"/>
    <lineage>
        <taxon>Bacteria</taxon>
        <taxon>Pseudomonadati</taxon>
        <taxon>Pseudomonadota</taxon>
        <taxon>Gammaproteobacteria</taxon>
        <taxon>Enterobacterales</taxon>
        <taxon>Erwiniaceae</taxon>
        <taxon>Pantoea</taxon>
    </lineage>
</organism>
<dbReference type="Proteomes" id="UP000502005">
    <property type="component" value="Chromosome"/>
</dbReference>
<accession>A0A6B9G3Y8</accession>
<evidence type="ECO:0000313" key="2">
    <source>
        <dbReference type="Proteomes" id="UP000502005"/>
    </source>
</evidence>
<protein>
    <submittedName>
        <fullName evidence="1">Uncharacterized protein</fullName>
    </submittedName>
</protein>
<dbReference type="EMBL" id="CP024768">
    <property type="protein sequence ID" value="QGY30143.1"/>
    <property type="molecule type" value="Genomic_DNA"/>
</dbReference>
<dbReference type="AlphaFoldDB" id="A0A6B9G3Y8"/>
<evidence type="ECO:0000313" key="1">
    <source>
        <dbReference type="EMBL" id="QGY30143.1"/>
    </source>
</evidence>
<sequence length="109" mass="12623">MFDQRVFDFHDLHECSPGIVLSEKKIAGLYRLFSATPYVIGQYNALLPPGLRISEKAVLCKGGVRWDSQTFACAGRITPLYFNHQPQLAWGFRSDRQDLSQLQRRRCRY</sequence>
<proteinExistence type="predicted"/>